<dbReference type="SUPFAM" id="SSF55874">
    <property type="entry name" value="ATPase domain of HSP90 chaperone/DNA topoisomerase II/histidine kinase"/>
    <property type="match status" value="1"/>
</dbReference>
<dbReference type="AlphaFoldDB" id="A0A512JJR3"/>
<evidence type="ECO:0000256" key="4">
    <source>
        <dbReference type="ARBA" id="ARBA00022679"/>
    </source>
</evidence>
<dbReference type="Proteomes" id="UP000321750">
    <property type="component" value="Unassembled WGS sequence"/>
</dbReference>
<dbReference type="EC" id="2.7.13.3" evidence="2"/>
<evidence type="ECO:0000256" key="1">
    <source>
        <dbReference type="ARBA" id="ARBA00000085"/>
    </source>
</evidence>
<dbReference type="PANTHER" id="PTHR24421">
    <property type="entry name" value="NITRATE/NITRITE SENSOR PROTEIN NARX-RELATED"/>
    <property type="match status" value="1"/>
</dbReference>
<gene>
    <name evidence="10" type="ORF">MGN01_20440</name>
</gene>
<dbReference type="EMBL" id="BJZV01000009">
    <property type="protein sequence ID" value="GEP10199.1"/>
    <property type="molecule type" value="Genomic_DNA"/>
</dbReference>
<evidence type="ECO:0000256" key="8">
    <source>
        <dbReference type="ARBA" id="ARBA00023012"/>
    </source>
</evidence>
<keyword evidence="6" id="KW-0418">Kinase</keyword>
<organism evidence="10 11">
    <name type="scientific">Methylobacterium gnaphalii</name>
    <dbReference type="NCBI Taxonomy" id="1010610"/>
    <lineage>
        <taxon>Bacteria</taxon>
        <taxon>Pseudomonadati</taxon>
        <taxon>Pseudomonadota</taxon>
        <taxon>Alphaproteobacteria</taxon>
        <taxon>Hyphomicrobiales</taxon>
        <taxon>Methylobacteriaceae</taxon>
        <taxon>Methylobacterium</taxon>
    </lineage>
</organism>
<dbReference type="Gene3D" id="3.30.565.10">
    <property type="entry name" value="Histidine kinase-like ATPase, C-terminal domain"/>
    <property type="match status" value="1"/>
</dbReference>
<evidence type="ECO:0000256" key="3">
    <source>
        <dbReference type="ARBA" id="ARBA00022553"/>
    </source>
</evidence>
<reference evidence="10 11" key="1">
    <citation type="submission" date="2019-07" db="EMBL/GenBank/DDBJ databases">
        <title>Whole genome shotgun sequence of Methylobacterium gnaphalii NBRC 107716.</title>
        <authorList>
            <person name="Hosoyama A."/>
            <person name="Uohara A."/>
            <person name="Ohji S."/>
            <person name="Ichikawa N."/>
        </authorList>
    </citation>
    <scope>NUCLEOTIDE SEQUENCE [LARGE SCALE GENOMIC DNA]</scope>
    <source>
        <strain evidence="10 11">NBRC 107716</strain>
    </source>
</reference>
<evidence type="ECO:0000256" key="7">
    <source>
        <dbReference type="ARBA" id="ARBA00022840"/>
    </source>
</evidence>
<dbReference type="GO" id="GO:0016020">
    <property type="term" value="C:membrane"/>
    <property type="evidence" value="ECO:0007669"/>
    <property type="project" value="InterPro"/>
</dbReference>
<feature type="domain" description="Histidine kinase/HSP90-like ATPase" evidence="9">
    <location>
        <begin position="132"/>
        <end position="232"/>
    </location>
</feature>
<dbReference type="GO" id="GO:0046983">
    <property type="term" value="F:protein dimerization activity"/>
    <property type="evidence" value="ECO:0007669"/>
    <property type="project" value="InterPro"/>
</dbReference>
<comment type="caution">
    <text evidence="10">The sequence shown here is derived from an EMBL/GenBank/DDBJ whole genome shotgun (WGS) entry which is preliminary data.</text>
</comment>
<evidence type="ECO:0000256" key="5">
    <source>
        <dbReference type="ARBA" id="ARBA00022741"/>
    </source>
</evidence>
<accession>A0A512JJR3</accession>
<dbReference type="InterPro" id="IPR050482">
    <property type="entry name" value="Sensor_HK_TwoCompSys"/>
</dbReference>
<dbReference type="CDD" id="cd16917">
    <property type="entry name" value="HATPase_UhpB-NarQ-NarX-like"/>
    <property type="match status" value="1"/>
</dbReference>
<keyword evidence="3" id="KW-0597">Phosphoprotein</keyword>
<evidence type="ECO:0000256" key="6">
    <source>
        <dbReference type="ARBA" id="ARBA00022777"/>
    </source>
</evidence>
<keyword evidence="11" id="KW-1185">Reference proteome</keyword>
<dbReference type="Pfam" id="PF07730">
    <property type="entry name" value="HisKA_3"/>
    <property type="match status" value="1"/>
</dbReference>
<dbReference type="GO" id="GO:0005524">
    <property type="term" value="F:ATP binding"/>
    <property type="evidence" value="ECO:0007669"/>
    <property type="project" value="UniProtKB-KW"/>
</dbReference>
<dbReference type="Pfam" id="PF02518">
    <property type="entry name" value="HATPase_c"/>
    <property type="match status" value="1"/>
</dbReference>
<dbReference type="InterPro" id="IPR036890">
    <property type="entry name" value="HATPase_C_sf"/>
</dbReference>
<dbReference type="PANTHER" id="PTHR24421:SF10">
    <property type="entry name" value="NITRATE_NITRITE SENSOR PROTEIN NARQ"/>
    <property type="match status" value="1"/>
</dbReference>
<proteinExistence type="predicted"/>
<keyword evidence="4" id="KW-0808">Transferase</keyword>
<dbReference type="Gene3D" id="1.20.5.1930">
    <property type="match status" value="1"/>
</dbReference>
<evidence type="ECO:0000313" key="11">
    <source>
        <dbReference type="Proteomes" id="UP000321750"/>
    </source>
</evidence>
<dbReference type="SMART" id="SM00387">
    <property type="entry name" value="HATPase_c"/>
    <property type="match status" value="1"/>
</dbReference>
<sequence>MEEDAAARKAAEQERDKVLNRLYRAGQDERRRLARDLHDHAGQHLVALNFGLRRLTSHLTDPKSAYEIDKLLKQAQDIGSALRRVSLELRPPALDEFGVVTALRHLVNEWGRATGIAVELQLVGPESTLSTELAITLYRLTQEALTNVAKHAGEPSHVSVVVLFSPTHLTLTVDDNGVGFEADDASTLALVAQGKLGLVGMRERMSLVGGSLELESSPGRGTTVLARICLVKDFCSDA</sequence>
<dbReference type="GO" id="GO:0000155">
    <property type="term" value="F:phosphorelay sensor kinase activity"/>
    <property type="evidence" value="ECO:0007669"/>
    <property type="project" value="InterPro"/>
</dbReference>
<keyword evidence="7" id="KW-0067">ATP-binding</keyword>
<evidence type="ECO:0000259" key="9">
    <source>
        <dbReference type="SMART" id="SM00387"/>
    </source>
</evidence>
<name>A0A512JJR3_9HYPH</name>
<comment type="catalytic activity">
    <reaction evidence="1">
        <text>ATP + protein L-histidine = ADP + protein N-phospho-L-histidine.</text>
        <dbReference type="EC" id="2.7.13.3"/>
    </reaction>
</comment>
<protein>
    <recommendedName>
        <fullName evidence="2">histidine kinase</fullName>
        <ecNumber evidence="2">2.7.13.3</ecNumber>
    </recommendedName>
</protein>
<evidence type="ECO:0000256" key="2">
    <source>
        <dbReference type="ARBA" id="ARBA00012438"/>
    </source>
</evidence>
<dbReference type="InterPro" id="IPR011712">
    <property type="entry name" value="Sig_transdc_His_kin_sub3_dim/P"/>
</dbReference>
<keyword evidence="8" id="KW-0902">Two-component regulatory system</keyword>
<dbReference type="InterPro" id="IPR003594">
    <property type="entry name" value="HATPase_dom"/>
</dbReference>
<evidence type="ECO:0000313" key="10">
    <source>
        <dbReference type="EMBL" id="GEP10199.1"/>
    </source>
</evidence>
<keyword evidence="5" id="KW-0547">Nucleotide-binding</keyword>